<dbReference type="GO" id="GO:0015031">
    <property type="term" value="P:protein transport"/>
    <property type="evidence" value="ECO:0007669"/>
    <property type="project" value="UniProtKB-KW"/>
</dbReference>
<organism evidence="16 17">
    <name type="scientific">Scleroderma citrinum Foug A</name>
    <dbReference type="NCBI Taxonomy" id="1036808"/>
    <lineage>
        <taxon>Eukaryota</taxon>
        <taxon>Fungi</taxon>
        <taxon>Dikarya</taxon>
        <taxon>Basidiomycota</taxon>
        <taxon>Agaricomycotina</taxon>
        <taxon>Agaricomycetes</taxon>
        <taxon>Agaricomycetidae</taxon>
        <taxon>Boletales</taxon>
        <taxon>Sclerodermatineae</taxon>
        <taxon>Sclerodermataceae</taxon>
        <taxon>Scleroderma</taxon>
    </lineage>
</organism>
<keyword evidence="13" id="KW-0472">Membrane</keyword>
<dbReference type="AlphaFoldDB" id="A0A0C3DFX5"/>
<dbReference type="Pfam" id="PF01926">
    <property type="entry name" value="MMR_HSR1"/>
    <property type="match status" value="2"/>
</dbReference>
<dbReference type="InterPro" id="IPR003593">
    <property type="entry name" value="AAA+_ATPase"/>
</dbReference>
<gene>
    <name evidence="16" type="ORF">SCLCIDRAFT_1221508</name>
</gene>
<keyword evidence="3" id="KW-0813">Transport</keyword>
<keyword evidence="7" id="KW-0479">Metal-binding</keyword>
<evidence type="ECO:0000256" key="10">
    <source>
        <dbReference type="ARBA" id="ARBA00022842"/>
    </source>
</evidence>
<dbReference type="GO" id="GO:0016787">
    <property type="term" value="F:hydrolase activity"/>
    <property type="evidence" value="ECO:0007669"/>
    <property type="project" value="UniProtKB-KW"/>
</dbReference>
<dbReference type="CDD" id="cd00882">
    <property type="entry name" value="Ras_like_GTPase"/>
    <property type="match status" value="2"/>
</dbReference>
<keyword evidence="4" id="KW-0150">Chloroplast</keyword>
<keyword evidence="17" id="KW-1185">Reference proteome</keyword>
<comment type="cofactor">
    <cofactor evidence="1">
        <name>Mg(2+)</name>
        <dbReference type="ChEBI" id="CHEBI:18420"/>
    </cofactor>
</comment>
<dbReference type="SUPFAM" id="SSF52540">
    <property type="entry name" value="P-loop containing nucleoside triphosphate hydrolases"/>
    <property type="match status" value="2"/>
</dbReference>
<dbReference type="EMBL" id="KN822143">
    <property type="protein sequence ID" value="KIM54991.1"/>
    <property type="molecule type" value="Genomic_DNA"/>
</dbReference>
<dbReference type="Proteomes" id="UP000053989">
    <property type="component" value="Unassembled WGS sequence"/>
</dbReference>
<proteinExistence type="predicted"/>
<dbReference type="GO" id="GO:0016020">
    <property type="term" value="C:membrane"/>
    <property type="evidence" value="ECO:0007669"/>
    <property type="project" value="UniProtKB-SubCell"/>
</dbReference>
<dbReference type="STRING" id="1036808.A0A0C3DFX5"/>
<evidence type="ECO:0000256" key="1">
    <source>
        <dbReference type="ARBA" id="ARBA00001946"/>
    </source>
</evidence>
<dbReference type="InterPro" id="IPR006073">
    <property type="entry name" value="GTP-bd"/>
</dbReference>
<evidence type="ECO:0000256" key="13">
    <source>
        <dbReference type="ARBA" id="ARBA00023136"/>
    </source>
</evidence>
<evidence type="ECO:0000259" key="15">
    <source>
        <dbReference type="SMART" id="SM00382"/>
    </source>
</evidence>
<evidence type="ECO:0000256" key="6">
    <source>
        <dbReference type="ARBA" id="ARBA00022692"/>
    </source>
</evidence>
<comment type="subcellular location">
    <subcellularLocation>
        <location evidence="2">Membrane</location>
        <topology evidence="2">Single-pass membrane protein</topology>
    </subcellularLocation>
    <subcellularLocation>
        <location evidence="14">Plastid</location>
        <location evidence="14">Chloroplast outer membrane</location>
    </subcellularLocation>
</comment>
<keyword evidence="8" id="KW-0378">Hydrolase</keyword>
<protein>
    <recommendedName>
        <fullName evidence="15">AAA+ ATPase domain-containing protein</fullName>
    </recommendedName>
</protein>
<keyword evidence="12" id="KW-1133">Transmembrane helix</keyword>
<evidence type="ECO:0000256" key="9">
    <source>
        <dbReference type="ARBA" id="ARBA00022805"/>
    </source>
</evidence>
<evidence type="ECO:0000256" key="14">
    <source>
        <dbReference type="ARBA" id="ARBA00024013"/>
    </source>
</evidence>
<evidence type="ECO:0000256" key="7">
    <source>
        <dbReference type="ARBA" id="ARBA00022723"/>
    </source>
</evidence>
<evidence type="ECO:0000256" key="4">
    <source>
        <dbReference type="ARBA" id="ARBA00022528"/>
    </source>
</evidence>
<dbReference type="Gene3D" id="3.40.50.300">
    <property type="entry name" value="P-loop containing nucleotide triphosphate hydrolases"/>
    <property type="match status" value="2"/>
</dbReference>
<name>A0A0C3DFX5_9AGAM</name>
<dbReference type="InterPro" id="IPR025662">
    <property type="entry name" value="Sigma_54_int_dom_ATP-bd_1"/>
</dbReference>
<dbReference type="GO" id="GO:0046872">
    <property type="term" value="F:metal ion binding"/>
    <property type="evidence" value="ECO:0007669"/>
    <property type="project" value="UniProtKB-KW"/>
</dbReference>
<evidence type="ECO:0000313" key="17">
    <source>
        <dbReference type="Proteomes" id="UP000053989"/>
    </source>
</evidence>
<accession>A0A0C3DFX5</accession>
<evidence type="ECO:0000256" key="2">
    <source>
        <dbReference type="ARBA" id="ARBA00004167"/>
    </source>
</evidence>
<evidence type="ECO:0000256" key="3">
    <source>
        <dbReference type="ARBA" id="ARBA00022448"/>
    </source>
</evidence>
<keyword evidence="11" id="KW-0653">Protein transport</keyword>
<evidence type="ECO:0000313" key="16">
    <source>
        <dbReference type="EMBL" id="KIM54991.1"/>
    </source>
</evidence>
<reference evidence="17" key="2">
    <citation type="submission" date="2015-01" db="EMBL/GenBank/DDBJ databases">
        <title>Evolutionary Origins and Diversification of the Mycorrhizal Mutualists.</title>
        <authorList>
            <consortium name="DOE Joint Genome Institute"/>
            <consortium name="Mycorrhizal Genomics Consortium"/>
            <person name="Kohler A."/>
            <person name="Kuo A."/>
            <person name="Nagy L.G."/>
            <person name="Floudas D."/>
            <person name="Copeland A."/>
            <person name="Barry K.W."/>
            <person name="Cichocki N."/>
            <person name="Veneault-Fourrey C."/>
            <person name="LaButti K."/>
            <person name="Lindquist E.A."/>
            <person name="Lipzen A."/>
            <person name="Lundell T."/>
            <person name="Morin E."/>
            <person name="Murat C."/>
            <person name="Riley R."/>
            <person name="Ohm R."/>
            <person name="Sun H."/>
            <person name="Tunlid A."/>
            <person name="Henrissat B."/>
            <person name="Grigoriev I.V."/>
            <person name="Hibbett D.S."/>
            <person name="Martin F."/>
        </authorList>
    </citation>
    <scope>NUCLEOTIDE SEQUENCE [LARGE SCALE GENOMIC DNA]</scope>
    <source>
        <strain evidence="17">Foug A</strain>
    </source>
</reference>
<evidence type="ECO:0000256" key="12">
    <source>
        <dbReference type="ARBA" id="ARBA00022989"/>
    </source>
</evidence>
<evidence type="ECO:0000256" key="11">
    <source>
        <dbReference type="ARBA" id="ARBA00022927"/>
    </source>
</evidence>
<evidence type="ECO:0000256" key="5">
    <source>
        <dbReference type="ARBA" id="ARBA00022640"/>
    </source>
</evidence>
<dbReference type="OrthoDB" id="8954335at2759"/>
<feature type="domain" description="AAA+ ATPase" evidence="15">
    <location>
        <begin position="208"/>
        <end position="373"/>
    </location>
</feature>
<reference evidence="16 17" key="1">
    <citation type="submission" date="2014-04" db="EMBL/GenBank/DDBJ databases">
        <authorList>
            <consortium name="DOE Joint Genome Institute"/>
            <person name="Kuo A."/>
            <person name="Kohler A."/>
            <person name="Nagy L.G."/>
            <person name="Floudas D."/>
            <person name="Copeland A."/>
            <person name="Barry K.W."/>
            <person name="Cichocki N."/>
            <person name="Veneault-Fourrey C."/>
            <person name="LaButti K."/>
            <person name="Lindquist E.A."/>
            <person name="Lipzen A."/>
            <person name="Lundell T."/>
            <person name="Morin E."/>
            <person name="Murat C."/>
            <person name="Sun H."/>
            <person name="Tunlid A."/>
            <person name="Henrissat B."/>
            <person name="Grigoriev I.V."/>
            <person name="Hibbett D.S."/>
            <person name="Martin F."/>
            <person name="Nordberg H.P."/>
            <person name="Cantor M.N."/>
            <person name="Hua S.X."/>
        </authorList>
    </citation>
    <scope>NUCLEOTIDE SEQUENCE [LARGE SCALE GENOMIC DNA]</scope>
    <source>
        <strain evidence="16 17">Foug A</strain>
    </source>
</reference>
<evidence type="ECO:0000256" key="8">
    <source>
        <dbReference type="ARBA" id="ARBA00022801"/>
    </source>
</evidence>
<dbReference type="PANTHER" id="PTHR10903">
    <property type="entry name" value="GTPASE, IMAP FAMILY MEMBER-RELATED"/>
    <property type="match status" value="1"/>
</dbReference>
<keyword evidence="5" id="KW-0934">Plastid</keyword>
<keyword evidence="10" id="KW-0460">Magnesium</keyword>
<keyword evidence="6" id="KW-0812">Transmembrane</keyword>
<dbReference type="InParanoid" id="A0A0C3DFX5"/>
<feature type="domain" description="AAA+ ATPase" evidence="15">
    <location>
        <begin position="2"/>
        <end position="196"/>
    </location>
</feature>
<dbReference type="InterPro" id="IPR027417">
    <property type="entry name" value="P-loop_NTPase"/>
</dbReference>
<dbReference type="HOGENOM" id="CLU_032838_0_0_1"/>
<dbReference type="PROSITE" id="PS00675">
    <property type="entry name" value="SIGMA54_INTERACT_1"/>
    <property type="match status" value="2"/>
</dbReference>
<sequence length="442" mass="49229">MSTRNIIIAGESGVGKSSLVNLILGEARAFTSNDAGVVTLDITRHPAAILGHYYYLWDTPGLNARTHGNLTSKHTREMLQNLLTRLEKTHGAHLLILCFRGSRITKAMRETYMVIKGICAKVSSRVPVVAVITGLEKMAPTQDGMENWWTDNQSTLTNFGMKFAGHVCITTLPAENHLPTPGLYRDCQMAVHDLIRRCSLPPRSTSPQDINVVLFGETGVGKSSLINLIMGQRVAATSTMDSKEHTFDIGFTKVQMWETVGLNQPESDTTGYLDAVEKIIQLVKSLNAAGGISLFLFCIREDRITATTQSNYRLFYEILGRKEVPVALVITHLECEQHMEDWWPRNEKLLEHYGIASAGHACVTGVIDHPKYLQSRDAICALLTQYDERGKFTMPPEGWIAWSIRWLTALVTFLMGRDILWALTAGCHLDVEVAQRVATCLE</sequence>
<dbReference type="SMART" id="SM00382">
    <property type="entry name" value="AAA"/>
    <property type="match status" value="2"/>
</dbReference>
<dbReference type="GO" id="GO:0005525">
    <property type="term" value="F:GTP binding"/>
    <property type="evidence" value="ECO:0007669"/>
    <property type="project" value="InterPro"/>
</dbReference>
<dbReference type="InterPro" id="IPR045058">
    <property type="entry name" value="GIMA/IAN/Toc"/>
</dbReference>
<dbReference type="PANTHER" id="PTHR10903:SF135">
    <property type="entry name" value="TRANSLOCASE OF CHLOROPLAST 120, CHLOROPLASTIC-RELATED"/>
    <property type="match status" value="1"/>
</dbReference>
<keyword evidence="9" id="KW-1002">Plastid outer membrane</keyword>